<dbReference type="InterPro" id="IPR051532">
    <property type="entry name" value="Ester_Hydrolysis_Enzymes"/>
</dbReference>
<protein>
    <submittedName>
        <fullName evidence="2">Lysophospholipase L1-like esterase</fullName>
    </submittedName>
</protein>
<evidence type="ECO:0000259" key="1">
    <source>
        <dbReference type="Pfam" id="PF13472"/>
    </source>
</evidence>
<evidence type="ECO:0000313" key="3">
    <source>
        <dbReference type="Proteomes" id="UP000622552"/>
    </source>
</evidence>
<keyword evidence="3" id="KW-1185">Reference proteome</keyword>
<dbReference type="AlphaFoldDB" id="A0A8J7GTA4"/>
<accession>A0A8J7GTA4</accession>
<dbReference type="PANTHER" id="PTHR30383:SF29">
    <property type="entry name" value="SGNH HYDROLASE-TYPE ESTERASE DOMAIN-CONTAINING PROTEIN"/>
    <property type="match status" value="1"/>
</dbReference>
<dbReference type="SUPFAM" id="SSF52266">
    <property type="entry name" value="SGNH hydrolase"/>
    <property type="match status" value="1"/>
</dbReference>
<proteinExistence type="predicted"/>
<dbReference type="Gene3D" id="3.40.50.1110">
    <property type="entry name" value="SGNH hydrolase"/>
    <property type="match status" value="1"/>
</dbReference>
<evidence type="ECO:0000313" key="2">
    <source>
        <dbReference type="EMBL" id="MBG6136786.1"/>
    </source>
</evidence>
<gene>
    <name evidence="2" type="ORF">IW245_002980</name>
</gene>
<dbReference type="RefSeq" id="WP_197003716.1">
    <property type="nucleotide sequence ID" value="NZ_BONS01000016.1"/>
</dbReference>
<dbReference type="Proteomes" id="UP000622552">
    <property type="component" value="Unassembled WGS sequence"/>
</dbReference>
<name>A0A8J7GTA4_9ACTN</name>
<dbReference type="InterPro" id="IPR036514">
    <property type="entry name" value="SGNH_hydro_sf"/>
</dbReference>
<feature type="domain" description="SGNH hydrolase-type esterase" evidence="1">
    <location>
        <begin position="12"/>
        <end position="206"/>
    </location>
</feature>
<sequence length="228" mass="24485">MNIDPDAYTVLCFGDSNTNGIPSDDEDYVRLAADVRWTGRLQALLGDGFHVIEEGLNGRTTDVDYADRPGCNGRPYFAPCLRTHHPVDVVVIMLGTNDLKTQFDRSPEDIAAALDGYIDDVDDNAANRDGGTPRTILVSPIPLDDTQPMFAANTLGAFDAAAVDKSRRLSEELLKVARARGVHFADAATVARAGGDGLHLRLDGHQPLAELVATTIQDALADLVAAHH</sequence>
<organism evidence="2 3">
    <name type="scientific">Longispora fulva</name>
    <dbReference type="NCBI Taxonomy" id="619741"/>
    <lineage>
        <taxon>Bacteria</taxon>
        <taxon>Bacillati</taxon>
        <taxon>Actinomycetota</taxon>
        <taxon>Actinomycetes</taxon>
        <taxon>Micromonosporales</taxon>
        <taxon>Micromonosporaceae</taxon>
        <taxon>Longispora</taxon>
    </lineage>
</organism>
<dbReference type="InterPro" id="IPR013830">
    <property type="entry name" value="SGNH_hydro"/>
</dbReference>
<dbReference type="EMBL" id="JADOUF010000001">
    <property type="protein sequence ID" value="MBG6136786.1"/>
    <property type="molecule type" value="Genomic_DNA"/>
</dbReference>
<comment type="caution">
    <text evidence="2">The sequence shown here is derived from an EMBL/GenBank/DDBJ whole genome shotgun (WGS) entry which is preliminary data.</text>
</comment>
<dbReference type="Pfam" id="PF13472">
    <property type="entry name" value="Lipase_GDSL_2"/>
    <property type="match status" value="1"/>
</dbReference>
<dbReference type="PANTHER" id="PTHR30383">
    <property type="entry name" value="THIOESTERASE 1/PROTEASE 1/LYSOPHOSPHOLIPASE L1"/>
    <property type="match status" value="1"/>
</dbReference>
<reference evidence="2" key="1">
    <citation type="submission" date="2020-11" db="EMBL/GenBank/DDBJ databases">
        <title>Sequencing the genomes of 1000 actinobacteria strains.</title>
        <authorList>
            <person name="Klenk H.-P."/>
        </authorList>
    </citation>
    <scope>NUCLEOTIDE SEQUENCE</scope>
    <source>
        <strain evidence="2">DSM 45356</strain>
    </source>
</reference>